<sequence>MSDARIILLGTGSSGGVPRVGGDWGACDPAEPKNRRRRCCALVQRFGAGDALTNILIDTSPDLREQLLEAEVMHLDAVIYTHDHADQSHGIDDVRALAIRQRRAIPVYFDPYARNSLMTRFEYCFIGGKGYPAILSPHTTVNEGQAFSVTGAGGTVEFLPVSMIHGPIPCTGYRIGNVAYCNDVNELPATALRQLGGLDVLIIDALRHTPHPSHAHLELALEWIKELRPKRAVLTNLHVDMDYQTLRRTLPANVEPGFDGMTISIES</sequence>
<dbReference type="Gene3D" id="3.60.15.10">
    <property type="entry name" value="Ribonuclease Z/Hydroxyacylglutathione hydrolase-like"/>
    <property type="match status" value="1"/>
</dbReference>
<protein>
    <submittedName>
        <fullName evidence="2">Metallo-beta-lactamase family protein</fullName>
    </submittedName>
</protein>
<name>A0A059FXB6_9PROT</name>
<gene>
    <name evidence="2" type="ORF">HHI_07487</name>
</gene>
<dbReference type="PANTHER" id="PTHR42663:SF6">
    <property type="entry name" value="HYDROLASE C777.06C-RELATED"/>
    <property type="match status" value="1"/>
</dbReference>
<dbReference type="EMBL" id="ARYI01000005">
    <property type="protein sequence ID" value="KCZ95073.1"/>
    <property type="molecule type" value="Genomic_DNA"/>
</dbReference>
<dbReference type="InterPro" id="IPR036866">
    <property type="entry name" value="RibonucZ/Hydroxyglut_hydro"/>
</dbReference>
<evidence type="ECO:0000259" key="1">
    <source>
        <dbReference type="Pfam" id="PF12706"/>
    </source>
</evidence>
<proteinExistence type="predicted"/>
<dbReference type="Proteomes" id="UP000025061">
    <property type="component" value="Unassembled WGS sequence"/>
</dbReference>
<dbReference type="CDD" id="cd16279">
    <property type="entry name" value="metallo-hydrolase-like_MBL-fold"/>
    <property type="match status" value="1"/>
</dbReference>
<evidence type="ECO:0000313" key="3">
    <source>
        <dbReference type="Proteomes" id="UP000025061"/>
    </source>
</evidence>
<dbReference type="PATRIC" id="fig|1280951.3.peg.1515"/>
<organism evidence="2 3">
    <name type="scientific">Hyphomonas hirschiana VP5</name>
    <dbReference type="NCBI Taxonomy" id="1280951"/>
    <lineage>
        <taxon>Bacteria</taxon>
        <taxon>Pseudomonadati</taxon>
        <taxon>Pseudomonadota</taxon>
        <taxon>Alphaproteobacteria</taxon>
        <taxon>Hyphomonadales</taxon>
        <taxon>Hyphomonadaceae</taxon>
        <taxon>Hyphomonas</taxon>
    </lineage>
</organism>
<feature type="domain" description="Metallo-beta-lactamase" evidence="1">
    <location>
        <begin position="53"/>
        <end position="235"/>
    </location>
</feature>
<evidence type="ECO:0000313" key="2">
    <source>
        <dbReference type="EMBL" id="KCZ95073.1"/>
    </source>
</evidence>
<dbReference type="PANTHER" id="PTHR42663">
    <property type="entry name" value="HYDROLASE C777.06C-RELATED-RELATED"/>
    <property type="match status" value="1"/>
</dbReference>
<accession>A0A059FXB6</accession>
<comment type="caution">
    <text evidence="2">The sequence shown here is derived from an EMBL/GenBank/DDBJ whole genome shotgun (WGS) entry which is preliminary data.</text>
</comment>
<dbReference type="SUPFAM" id="SSF56281">
    <property type="entry name" value="Metallo-hydrolase/oxidoreductase"/>
    <property type="match status" value="1"/>
</dbReference>
<dbReference type="AlphaFoldDB" id="A0A059FXB6"/>
<dbReference type="InterPro" id="IPR001279">
    <property type="entry name" value="Metallo-B-lactamas"/>
</dbReference>
<reference evidence="2 3" key="1">
    <citation type="submission" date="2013-04" db="EMBL/GenBank/DDBJ databases">
        <title>Hyphomonas hirschiana VP5 Genome Sequencing.</title>
        <authorList>
            <person name="Lai Q."/>
            <person name="Shao Z."/>
        </authorList>
    </citation>
    <scope>NUCLEOTIDE SEQUENCE [LARGE SCALE GENOMIC DNA]</scope>
    <source>
        <strain evidence="2 3">VP5</strain>
    </source>
</reference>
<dbReference type="Pfam" id="PF12706">
    <property type="entry name" value="Lactamase_B_2"/>
    <property type="match status" value="1"/>
</dbReference>
<dbReference type="RefSeq" id="WP_011646814.1">
    <property type="nucleotide sequence ID" value="NZ_ARYI01000005.1"/>
</dbReference>
<dbReference type="OrthoDB" id="9781189at2"/>
<keyword evidence="3" id="KW-1185">Reference proteome</keyword>